<protein>
    <submittedName>
        <fullName evidence="6">GntR family transcriptional regulator</fullName>
    </submittedName>
</protein>
<organism evidence="6 7">
    <name type="scientific">Tsukamurella soli</name>
    <dbReference type="NCBI Taxonomy" id="644556"/>
    <lineage>
        <taxon>Bacteria</taxon>
        <taxon>Bacillati</taxon>
        <taxon>Actinomycetota</taxon>
        <taxon>Actinomycetes</taxon>
        <taxon>Mycobacteriales</taxon>
        <taxon>Tsukamurellaceae</taxon>
        <taxon>Tsukamurella</taxon>
    </lineage>
</organism>
<keyword evidence="2" id="KW-0238">DNA-binding</keyword>
<dbReference type="PANTHER" id="PTHR44846">
    <property type="entry name" value="MANNOSYL-D-GLYCERATE TRANSPORT/METABOLISM SYSTEM REPRESSOR MNGR-RELATED"/>
    <property type="match status" value="1"/>
</dbReference>
<dbReference type="CDD" id="cd07377">
    <property type="entry name" value="WHTH_GntR"/>
    <property type="match status" value="1"/>
</dbReference>
<sequence length="272" mass="29777">MRRIPNVPPDRFPRPVPRKYEGTRQDAARWARDTLRAQILDGAYGGLSAVRPPLPSEERLATDFGVSRNAIREALGLLRSEGLITRVQGSGTFVTGAKLRQRLDRLEGLAESLAGHHLSVDNVVLSKYESTANPFVASKLQIDEGAPIVFIERRRSVGGLPLSLDTTALRSEAIPLLANRILDVDDIFGTLERELGVRLGWAENTFEAVAADKGSADHLGVRIGSPLLLLHRLTYLETGVPFDLESVRYRGDRLSLVMTSNRVGSGRPPAAE</sequence>
<accession>A0ABP8JAE4</accession>
<dbReference type="InterPro" id="IPR036388">
    <property type="entry name" value="WH-like_DNA-bd_sf"/>
</dbReference>
<evidence type="ECO:0000256" key="2">
    <source>
        <dbReference type="ARBA" id="ARBA00023125"/>
    </source>
</evidence>
<dbReference type="SUPFAM" id="SSF64288">
    <property type="entry name" value="Chorismate lyase-like"/>
    <property type="match status" value="1"/>
</dbReference>
<feature type="domain" description="HTH gntR-type" evidence="5">
    <location>
        <begin position="29"/>
        <end position="97"/>
    </location>
</feature>
<dbReference type="Gene3D" id="1.10.10.10">
    <property type="entry name" value="Winged helix-like DNA-binding domain superfamily/Winged helix DNA-binding domain"/>
    <property type="match status" value="1"/>
</dbReference>
<evidence type="ECO:0000256" key="1">
    <source>
        <dbReference type="ARBA" id="ARBA00023015"/>
    </source>
</evidence>
<dbReference type="InterPro" id="IPR050679">
    <property type="entry name" value="Bact_HTH_transcr_reg"/>
</dbReference>
<keyword evidence="3" id="KW-0804">Transcription</keyword>
<dbReference type="PRINTS" id="PR00035">
    <property type="entry name" value="HTHGNTR"/>
</dbReference>
<dbReference type="Pfam" id="PF00392">
    <property type="entry name" value="GntR"/>
    <property type="match status" value="1"/>
</dbReference>
<dbReference type="PROSITE" id="PS50949">
    <property type="entry name" value="HTH_GNTR"/>
    <property type="match status" value="1"/>
</dbReference>
<evidence type="ECO:0000313" key="7">
    <source>
        <dbReference type="Proteomes" id="UP001500635"/>
    </source>
</evidence>
<dbReference type="InterPro" id="IPR028978">
    <property type="entry name" value="Chorismate_lyase_/UTRA_dom_sf"/>
</dbReference>
<dbReference type="Pfam" id="PF07702">
    <property type="entry name" value="UTRA"/>
    <property type="match status" value="1"/>
</dbReference>
<dbReference type="InterPro" id="IPR036390">
    <property type="entry name" value="WH_DNA-bd_sf"/>
</dbReference>
<dbReference type="PANTHER" id="PTHR44846:SF17">
    <property type="entry name" value="GNTR-FAMILY TRANSCRIPTIONAL REGULATOR"/>
    <property type="match status" value="1"/>
</dbReference>
<gene>
    <name evidence="6" type="ORF">GCM10023147_11900</name>
</gene>
<dbReference type="InterPro" id="IPR011663">
    <property type="entry name" value="UTRA"/>
</dbReference>
<feature type="region of interest" description="Disordered" evidence="4">
    <location>
        <begin position="1"/>
        <end position="25"/>
    </location>
</feature>
<evidence type="ECO:0000259" key="5">
    <source>
        <dbReference type="PROSITE" id="PS50949"/>
    </source>
</evidence>
<evidence type="ECO:0000256" key="4">
    <source>
        <dbReference type="SAM" id="MobiDB-lite"/>
    </source>
</evidence>
<evidence type="ECO:0000256" key="3">
    <source>
        <dbReference type="ARBA" id="ARBA00023163"/>
    </source>
</evidence>
<dbReference type="Proteomes" id="UP001500635">
    <property type="component" value="Unassembled WGS sequence"/>
</dbReference>
<dbReference type="Gene3D" id="3.40.1410.10">
    <property type="entry name" value="Chorismate lyase-like"/>
    <property type="match status" value="1"/>
</dbReference>
<keyword evidence="7" id="KW-1185">Reference proteome</keyword>
<comment type="caution">
    <text evidence="6">The sequence shown here is derived from an EMBL/GenBank/DDBJ whole genome shotgun (WGS) entry which is preliminary data.</text>
</comment>
<dbReference type="SUPFAM" id="SSF46785">
    <property type="entry name" value="Winged helix' DNA-binding domain"/>
    <property type="match status" value="1"/>
</dbReference>
<keyword evidence="1" id="KW-0805">Transcription regulation</keyword>
<dbReference type="InterPro" id="IPR000524">
    <property type="entry name" value="Tscrpt_reg_HTH_GntR"/>
</dbReference>
<feature type="compositionally biased region" description="Pro residues" evidence="4">
    <location>
        <begin position="1"/>
        <end position="10"/>
    </location>
</feature>
<name>A0ABP8JAE4_9ACTN</name>
<dbReference type="SMART" id="SM00866">
    <property type="entry name" value="UTRA"/>
    <property type="match status" value="1"/>
</dbReference>
<proteinExistence type="predicted"/>
<dbReference type="SMART" id="SM00345">
    <property type="entry name" value="HTH_GNTR"/>
    <property type="match status" value="1"/>
</dbReference>
<evidence type="ECO:0000313" key="6">
    <source>
        <dbReference type="EMBL" id="GAA4387439.1"/>
    </source>
</evidence>
<dbReference type="EMBL" id="BAABFR010000012">
    <property type="protein sequence ID" value="GAA4387439.1"/>
    <property type="molecule type" value="Genomic_DNA"/>
</dbReference>
<reference evidence="7" key="1">
    <citation type="journal article" date="2019" name="Int. J. Syst. Evol. Microbiol.">
        <title>The Global Catalogue of Microorganisms (GCM) 10K type strain sequencing project: providing services to taxonomists for standard genome sequencing and annotation.</title>
        <authorList>
            <consortium name="The Broad Institute Genomics Platform"/>
            <consortium name="The Broad Institute Genome Sequencing Center for Infectious Disease"/>
            <person name="Wu L."/>
            <person name="Ma J."/>
        </authorList>
    </citation>
    <scope>NUCLEOTIDE SEQUENCE [LARGE SCALE GENOMIC DNA]</scope>
    <source>
        <strain evidence="7">JCM 17688</strain>
    </source>
</reference>